<protein>
    <submittedName>
        <fullName evidence="2">Uncharacterized protein</fullName>
    </submittedName>
</protein>
<reference evidence="2 3" key="1">
    <citation type="journal article" date="2019" name="Sci. Rep.">
        <title>Orb-weaving spider Araneus ventricosus genome elucidates the spidroin gene catalogue.</title>
        <authorList>
            <person name="Kono N."/>
            <person name="Nakamura H."/>
            <person name="Ohtoshi R."/>
            <person name="Moran D.A.P."/>
            <person name="Shinohara A."/>
            <person name="Yoshida Y."/>
            <person name="Fujiwara M."/>
            <person name="Mori M."/>
            <person name="Tomita M."/>
            <person name="Arakawa K."/>
        </authorList>
    </citation>
    <scope>NUCLEOTIDE SEQUENCE [LARGE SCALE GENOMIC DNA]</scope>
</reference>
<evidence type="ECO:0000256" key="1">
    <source>
        <dbReference type="SAM" id="Phobius"/>
    </source>
</evidence>
<comment type="caution">
    <text evidence="2">The sequence shown here is derived from an EMBL/GenBank/DDBJ whole genome shotgun (WGS) entry which is preliminary data.</text>
</comment>
<evidence type="ECO:0000313" key="3">
    <source>
        <dbReference type="Proteomes" id="UP000499080"/>
    </source>
</evidence>
<sequence length="86" mass="9576">MSGLQTSSWDKRHNTSLLVNAQLNGTDTWQITSKIRSSRRIGMRCETKQASLFRGLIFAMLAGAFSTVVFVIVKQIKNLHPGQLAL</sequence>
<feature type="transmembrane region" description="Helical" evidence="1">
    <location>
        <begin position="52"/>
        <end position="73"/>
    </location>
</feature>
<proteinExistence type="predicted"/>
<organism evidence="2 3">
    <name type="scientific">Araneus ventricosus</name>
    <name type="common">Orbweaver spider</name>
    <name type="synonym">Epeira ventricosa</name>
    <dbReference type="NCBI Taxonomy" id="182803"/>
    <lineage>
        <taxon>Eukaryota</taxon>
        <taxon>Metazoa</taxon>
        <taxon>Ecdysozoa</taxon>
        <taxon>Arthropoda</taxon>
        <taxon>Chelicerata</taxon>
        <taxon>Arachnida</taxon>
        <taxon>Araneae</taxon>
        <taxon>Araneomorphae</taxon>
        <taxon>Entelegynae</taxon>
        <taxon>Araneoidea</taxon>
        <taxon>Araneidae</taxon>
        <taxon>Araneus</taxon>
    </lineage>
</organism>
<keyword evidence="3" id="KW-1185">Reference proteome</keyword>
<keyword evidence="1" id="KW-1133">Transmembrane helix</keyword>
<keyword evidence="1" id="KW-0472">Membrane</keyword>
<accession>A0A4Y2R2I4</accession>
<dbReference type="EMBL" id="BGPR01015597">
    <property type="protein sequence ID" value="GBN69884.1"/>
    <property type="molecule type" value="Genomic_DNA"/>
</dbReference>
<evidence type="ECO:0000313" key="2">
    <source>
        <dbReference type="EMBL" id="GBN69884.1"/>
    </source>
</evidence>
<name>A0A4Y2R2I4_ARAVE</name>
<dbReference type="AlphaFoldDB" id="A0A4Y2R2I4"/>
<keyword evidence="1" id="KW-0812">Transmembrane</keyword>
<gene>
    <name evidence="2" type="ORF">AVEN_82644_1</name>
</gene>
<dbReference type="Proteomes" id="UP000499080">
    <property type="component" value="Unassembled WGS sequence"/>
</dbReference>